<evidence type="ECO:0000256" key="5">
    <source>
        <dbReference type="SAM" id="Coils"/>
    </source>
</evidence>
<dbReference type="Pfam" id="PF01814">
    <property type="entry name" value="Hemerythrin"/>
    <property type="match status" value="1"/>
</dbReference>
<evidence type="ECO:0000313" key="8">
    <source>
        <dbReference type="EMBL" id="SBV92038.1"/>
    </source>
</evidence>
<dbReference type="InterPro" id="IPR012312">
    <property type="entry name" value="Hemerythrin-like"/>
</dbReference>
<feature type="transmembrane region" description="Helical" evidence="6">
    <location>
        <begin position="28"/>
        <end position="48"/>
    </location>
</feature>
<accession>A0A212IXW2</accession>
<keyword evidence="6" id="KW-0472">Membrane</keyword>
<sequence length="333" mass="37088">MGVPIIFLIIAPLAGIIAMQLTPPFSRLAVVLSLLFSLCGLVLLYRYLLLPLRTFVAAIAQPDCAEIPSIPTACDVVRALEDSLNAREAALRHDLAEARETADKLRQEIQELRERRVVDMQTQQTALAALRNAQSELNDLATAAEAGNGLPEDRPRKEQILALSAALHHSESILLHASQILDAAATDKDEADTELAEAFPWDSRYNTNIPVIDGQHKLLLSYINKLHRGMQKGCDKKLLLEILDDLTGYAFSHFATEELFFSRTPYPLTARHIEVHQGFRKAVTELREAVLDDKAFIDIALLEYLKTWLVDHIQQMDVGFASYVTGTKATPKQ</sequence>
<gene>
    <name evidence="8" type="ORF">KM92DES2_10214</name>
</gene>
<evidence type="ECO:0000259" key="7">
    <source>
        <dbReference type="Pfam" id="PF01814"/>
    </source>
</evidence>
<dbReference type="PANTHER" id="PTHR37164:SF1">
    <property type="entry name" value="BACTERIOHEMERYTHRIN"/>
    <property type="match status" value="1"/>
</dbReference>
<dbReference type="InterPro" id="IPR016131">
    <property type="entry name" value="Haemerythrin_Fe_BS"/>
</dbReference>
<keyword evidence="6" id="KW-1133">Transmembrane helix</keyword>
<dbReference type="PROSITE" id="PS00550">
    <property type="entry name" value="HEMERYTHRINS"/>
    <property type="match status" value="1"/>
</dbReference>
<dbReference type="RefSeq" id="WP_227118489.1">
    <property type="nucleotide sequence ID" value="NZ_LT598928.1"/>
</dbReference>
<dbReference type="AlphaFoldDB" id="A0A212IXW2"/>
<reference evidence="8" key="1">
    <citation type="submission" date="2016-04" db="EMBL/GenBank/DDBJ databases">
        <authorList>
            <person name="Evans L.H."/>
            <person name="Alamgir A."/>
            <person name="Owens N."/>
            <person name="Weber N.D."/>
            <person name="Virtaneva K."/>
            <person name="Barbian K."/>
            <person name="Babar A."/>
            <person name="Rosenke K."/>
        </authorList>
    </citation>
    <scope>NUCLEOTIDE SEQUENCE</scope>
    <source>
        <strain evidence="8">92-2</strain>
    </source>
</reference>
<dbReference type="InterPro" id="IPR012827">
    <property type="entry name" value="Hemerythrin_metal-bd"/>
</dbReference>
<dbReference type="SUPFAM" id="SSF47188">
    <property type="entry name" value="Hemerythrin-like"/>
    <property type="match status" value="1"/>
</dbReference>
<keyword evidence="2" id="KW-0561">Oxygen transport</keyword>
<comment type="similarity">
    <text evidence="1">Belongs to the hemerythrin family.</text>
</comment>
<evidence type="ECO:0000256" key="1">
    <source>
        <dbReference type="ARBA" id="ARBA00010587"/>
    </source>
</evidence>
<feature type="coiled-coil region" evidence="5">
    <location>
        <begin position="88"/>
        <end position="122"/>
    </location>
</feature>
<dbReference type="GO" id="GO:0005344">
    <property type="term" value="F:oxygen carrier activity"/>
    <property type="evidence" value="ECO:0007669"/>
    <property type="project" value="UniProtKB-KW"/>
</dbReference>
<name>A0A212IXW2_9BACT</name>
<keyword evidence="2" id="KW-0813">Transport</keyword>
<organism evidence="8">
    <name type="scientific">uncultured Desulfovibrio sp</name>
    <dbReference type="NCBI Taxonomy" id="167968"/>
    <lineage>
        <taxon>Bacteria</taxon>
        <taxon>Pseudomonadati</taxon>
        <taxon>Thermodesulfobacteriota</taxon>
        <taxon>Desulfovibrionia</taxon>
        <taxon>Desulfovibrionales</taxon>
        <taxon>Desulfovibrionaceae</taxon>
        <taxon>Desulfovibrio</taxon>
        <taxon>environmental samples</taxon>
    </lineage>
</organism>
<keyword evidence="4" id="KW-0408">Iron</keyword>
<keyword evidence="3" id="KW-0479">Metal-binding</keyword>
<dbReference type="NCBIfam" id="TIGR02481">
    <property type="entry name" value="hemeryth_dom"/>
    <property type="match status" value="1"/>
</dbReference>
<dbReference type="GO" id="GO:0046872">
    <property type="term" value="F:metal ion binding"/>
    <property type="evidence" value="ECO:0007669"/>
    <property type="project" value="UniProtKB-KW"/>
</dbReference>
<dbReference type="InterPro" id="IPR035938">
    <property type="entry name" value="Hemerythrin-like_sf"/>
</dbReference>
<keyword evidence="6" id="KW-0812">Transmembrane</keyword>
<dbReference type="PANTHER" id="PTHR37164">
    <property type="entry name" value="BACTERIOHEMERYTHRIN"/>
    <property type="match status" value="1"/>
</dbReference>
<proteinExistence type="inferred from homology"/>
<evidence type="ECO:0000256" key="3">
    <source>
        <dbReference type="ARBA" id="ARBA00022723"/>
    </source>
</evidence>
<dbReference type="Gene3D" id="1.20.120.50">
    <property type="entry name" value="Hemerythrin-like"/>
    <property type="match status" value="1"/>
</dbReference>
<dbReference type="InterPro" id="IPR050669">
    <property type="entry name" value="Hemerythrin"/>
</dbReference>
<dbReference type="CDD" id="cd12107">
    <property type="entry name" value="Hemerythrin"/>
    <property type="match status" value="1"/>
</dbReference>
<evidence type="ECO:0000256" key="6">
    <source>
        <dbReference type="SAM" id="Phobius"/>
    </source>
</evidence>
<dbReference type="EMBL" id="FLUP01000001">
    <property type="protein sequence ID" value="SBV92038.1"/>
    <property type="molecule type" value="Genomic_DNA"/>
</dbReference>
<keyword evidence="5" id="KW-0175">Coiled coil</keyword>
<evidence type="ECO:0000256" key="4">
    <source>
        <dbReference type="ARBA" id="ARBA00023004"/>
    </source>
</evidence>
<protein>
    <submittedName>
        <fullName evidence="8">Putative Hemerythrin-like metal-binding protein</fullName>
    </submittedName>
</protein>
<dbReference type="NCBIfam" id="NF033749">
    <property type="entry name" value="bact_hemeryth"/>
    <property type="match status" value="1"/>
</dbReference>
<feature type="domain" description="Hemerythrin-like" evidence="7">
    <location>
        <begin position="209"/>
        <end position="317"/>
    </location>
</feature>
<evidence type="ECO:0000256" key="2">
    <source>
        <dbReference type="ARBA" id="ARBA00022621"/>
    </source>
</evidence>